<evidence type="ECO:0000256" key="5">
    <source>
        <dbReference type="ARBA" id="ARBA00022723"/>
    </source>
</evidence>
<sequence length="468" mass="50399">MTRDTSQANPHNPTAGNPSPDNDRPALPRRQALKGLGLAGLAGLGSAALGGCAHQAAASAGAAASPKGSGKVTDAPVSHRASPQDRVAFFGPHQAGITTARPANGMIASFAALAETPDELERLLQRLTERALFLTQGGTPPELDPLLPPADSGILGPDIAPDALTITVSLGSSLFDDRPWLAPHKPVQLQRMTRFPNDALDASLCHGDISLQICANTQDTTIHALRDIIKHLSDQLVPRWKQEGNVPIIAPGPDGSIESARNFLGFRDGSANPNADDDALMRRIVWVDSQRQQEPAWAHGGTYQAVRIIRNFVERWDRTPLNEQEQIFGRTKMSGAPLDQRDATEFQVPDYSKDPEGDITALDSHIRLANPRTPESDKHLILRRPFNYSNGIAKNGQLDQGLLFICYQADLEQGFIAVQRKLDGEPLEEYIKPVGGGYFFTLPGVQGNSDYLGSALIAAVRQGAPKVS</sequence>
<keyword evidence="4 13" id="KW-0349">Heme</keyword>
<feature type="domain" description="Dyp-type peroxidase C-terminal" evidence="18">
    <location>
        <begin position="260"/>
        <end position="445"/>
    </location>
</feature>
<evidence type="ECO:0000256" key="6">
    <source>
        <dbReference type="ARBA" id="ARBA00022729"/>
    </source>
</evidence>
<evidence type="ECO:0000256" key="14">
    <source>
        <dbReference type="PIRSR" id="PIRSR606313-2"/>
    </source>
</evidence>
<dbReference type="GO" id="GO:0004601">
    <property type="term" value="F:peroxidase activity"/>
    <property type="evidence" value="ECO:0007669"/>
    <property type="project" value="UniProtKB-KW"/>
</dbReference>
<protein>
    <recommendedName>
        <fullName evidence="10 15">Deferrochelatase</fullName>
        <ecNumber evidence="15">1.11.1.-</ecNumber>
    </recommendedName>
    <alternativeName>
        <fullName evidence="11 15">Peroxidase EfeB</fullName>
    </alternativeName>
</protein>
<dbReference type="GO" id="GO:0005829">
    <property type="term" value="C:cytosol"/>
    <property type="evidence" value="ECO:0007669"/>
    <property type="project" value="TreeGrafter"/>
</dbReference>
<evidence type="ECO:0000256" key="16">
    <source>
        <dbReference type="SAM" id="MobiDB-lite"/>
    </source>
</evidence>
<evidence type="ECO:0000313" key="20">
    <source>
        <dbReference type="Proteomes" id="UP000218439"/>
    </source>
</evidence>
<keyword evidence="7 15" id="KW-0560">Oxidoreductase</keyword>
<evidence type="ECO:0000259" key="18">
    <source>
        <dbReference type="Pfam" id="PF20628"/>
    </source>
</evidence>
<dbReference type="GO" id="GO:0020037">
    <property type="term" value="F:heme binding"/>
    <property type="evidence" value="ECO:0007669"/>
    <property type="project" value="InterPro"/>
</dbReference>
<evidence type="ECO:0000256" key="8">
    <source>
        <dbReference type="ARBA" id="ARBA00023004"/>
    </source>
</evidence>
<dbReference type="EMBL" id="NSJE01000005">
    <property type="protein sequence ID" value="PAT43316.1"/>
    <property type="molecule type" value="Genomic_DNA"/>
</dbReference>
<feature type="region of interest" description="Disordered" evidence="16">
    <location>
        <begin position="61"/>
        <end position="80"/>
    </location>
</feature>
<evidence type="ECO:0000256" key="2">
    <source>
        <dbReference type="ARBA" id="ARBA00005365"/>
    </source>
</evidence>
<comment type="function">
    <text evidence="15">Involved in the recovery of exogenous heme iron. Extracts iron from heme while preserving the protoporphyrin ring intact.</text>
</comment>
<comment type="cofactor">
    <cofactor evidence="13 15">
        <name>heme b</name>
        <dbReference type="ChEBI" id="CHEBI:60344"/>
    </cofactor>
    <text evidence="13 15">Binds 1 heme b (iron(II)-protoporphyrin IX) group non-covalently per subunit.</text>
</comment>
<dbReference type="GO" id="GO:0046872">
    <property type="term" value="F:metal ion binding"/>
    <property type="evidence" value="ECO:0007669"/>
    <property type="project" value="UniProtKB-KW"/>
</dbReference>
<keyword evidence="3 15" id="KW-0575">Peroxidase</keyword>
<evidence type="ECO:0000256" key="7">
    <source>
        <dbReference type="ARBA" id="ARBA00023002"/>
    </source>
</evidence>
<keyword evidence="5 13" id="KW-0479">Metal-binding</keyword>
<feature type="binding site" evidence="14">
    <location>
        <begin position="269"/>
        <end position="271"/>
    </location>
    <ligand>
        <name>protoporphyrin IX</name>
        <dbReference type="ChEBI" id="CHEBI:57306"/>
    </ligand>
</feature>
<evidence type="ECO:0000256" key="11">
    <source>
        <dbReference type="ARBA" id="ARBA00033775"/>
    </source>
</evidence>
<keyword evidence="6" id="KW-0732">Signal</keyword>
<evidence type="ECO:0000313" key="19">
    <source>
        <dbReference type="EMBL" id="PAT43316.1"/>
    </source>
</evidence>
<gene>
    <name evidence="19" type="ORF">CK621_03995</name>
</gene>
<proteinExistence type="inferred from homology"/>
<evidence type="ECO:0000256" key="9">
    <source>
        <dbReference type="ARBA" id="ARBA00023239"/>
    </source>
</evidence>
<reference evidence="19 20" key="1">
    <citation type="submission" date="2017-08" db="EMBL/GenBank/DDBJ databases">
        <title>WGS of Clinical strains of the CDC Group NO-1 linked to zoonotic infections in humans.</title>
        <authorList>
            <person name="Bernier A.-M."/>
            <person name="Bernard K."/>
        </authorList>
    </citation>
    <scope>NUCLEOTIDE SEQUENCE [LARGE SCALE GENOMIC DNA]</scope>
    <source>
        <strain evidence="19 20">NML120219</strain>
    </source>
</reference>
<keyword evidence="8 13" id="KW-0408">Iron</keyword>
<dbReference type="PROSITE" id="PS51404">
    <property type="entry name" value="DYP_PEROXIDASE"/>
    <property type="match status" value="1"/>
</dbReference>
<comment type="subcellular location">
    <subcellularLocation>
        <location evidence="1">Cell envelope</location>
    </subcellularLocation>
</comment>
<comment type="similarity">
    <text evidence="2">Belongs to the DyP-type peroxidase family. EfeB subfamily.</text>
</comment>
<evidence type="ECO:0000256" key="12">
    <source>
        <dbReference type="ARBA" id="ARBA00048856"/>
    </source>
</evidence>
<feature type="binding site" evidence="13">
    <location>
        <begin position="370"/>
        <end position="372"/>
    </location>
    <ligand>
        <name>heme b</name>
        <dbReference type="ChEBI" id="CHEBI:60344"/>
    </ligand>
</feature>
<accession>A0A2A2AZR9</accession>
<feature type="binding site" evidence="14">
    <location>
        <position position="330"/>
    </location>
    <ligand>
        <name>protoporphyrin IX</name>
        <dbReference type="ChEBI" id="CHEBI:57306"/>
    </ligand>
</feature>
<evidence type="ECO:0000259" key="17">
    <source>
        <dbReference type="Pfam" id="PF04261"/>
    </source>
</evidence>
<dbReference type="InterPro" id="IPR048327">
    <property type="entry name" value="Dyp_perox_N"/>
</dbReference>
<dbReference type="InterPro" id="IPR011008">
    <property type="entry name" value="Dimeric_a/b-barrel"/>
</dbReference>
<comment type="catalytic activity">
    <reaction evidence="12">
        <text>heme b + 2 H(+) = protoporphyrin IX + Fe(2+)</text>
        <dbReference type="Rhea" id="RHEA:22584"/>
        <dbReference type="ChEBI" id="CHEBI:15378"/>
        <dbReference type="ChEBI" id="CHEBI:29033"/>
        <dbReference type="ChEBI" id="CHEBI:57306"/>
        <dbReference type="ChEBI" id="CHEBI:60344"/>
        <dbReference type="EC" id="4.98.1.1"/>
    </reaction>
    <physiologicalReaction direction="left-to-right" evidence="12">
        <dbReference type="Rhea" id="RHEA:22585"/>
    </physiologicalReaction>
</comment>
<evidence type="ECO:0000256" key="3">
    <source>
        <dbReference type="ARBA" id="ARBA00022559"/>
    </source>
</evidence>
<organism evidence="19 20">
    <name type="scientific">Vandammella animalimorsus</name>
    <dbReference type="NCBI Taxonomy" id="2029117"/>
    <lineage>
        <taxon>Bacteria</taxon>
        <taxon>Pseudomonadati</taxon>
        <taxon>Pseudomonadota</taxon>
        <taxon>Betaproteobacteria</taxon>
        <taxon>Burkholderiales</taxon>
        <taxon>Comamonadaceae</taxon>
        <taxon>Vandammella</taxon>
    </lineage>
</organism>
<evidence type="ECO:0000256" key="4">
    <source>
        <dbReference type="ARBA" id="ARBA00022617"/>
    </source>
</evidence>
<dbReference type="GO" id="GO:0030313">
    <property type="term" value="C:cell envelope"/>
    <property type="evidence" value="ECO:0007669"/>
    <property type="project" value="UniProtKB-SubCell"/>
</dbReference>
<dbReference type="RefSeq" id="WP_095551401.1">
    <property type="nucleotide sequence ID" value="NZ_NSJE01000005.1"/>
</dbReference>
<feature type="binding site" evidence="13">
    <location>
        <position position="365"/>
    </location>
    <ligand>
        <name>heme b</name>
        <dbReference type="ChEBI" id="CHEBI:60344"/>
    </ligand>
</feature>
<feature type="region of interest" description="Disordered" evidence="16">
    <location>
        <begin position="1"/>
        <end position="32"/>
    </location>
</feature>
<evidence type="ECO:0000256" key="10">
    <source>
        <dbReference type="ARBA" id="ARBA00033771"/>
    </source>
</evidence>
<feature type="binding site" evidence="13">
    <location>
        <begin position="269"/>
        <end position="271"/>
    </location>
    <ligand>
        <name>heme b</name>
        <dbReference type="ChEBI" id="CHEBI:60344"/>
    </ligand>
</feature>
<dbReference type="PANTHER" id="PTHR30521">
    <property type="entry name" value="DEFERROCHELATASE/PEROXIDASE"/>
    <property type="match status" value="1"/>
</dbReference>
<feature type="binding site" evidence="13">
    <location>
        <position position="383"/>
    </location>
    <ligand>
        <name>heme b</name>
        <dbReference type="ChEBI" id="CHEBI:60344"/>
    </ligand>
</feature>
<evidence type="ECO:0000256" key="1">
    <source>
        <dbReference type="ARBA" id="ARBA00004196"/>
    </source>
</evidence>
<name>A0A2A2AZR9_9BURK</name>
<feature type="compositionally biased region" description="Low complexity" evidence="16">
    <location>
        <begin position="61"/>
        <end position="70"/>
    </location>
</feature>
<dbReference type="InterPro" id="IPR006313">
    <property type="entry name" value="EfeB/EfeN"/>
</dbReference>
<dbReference type="Pfam" id="PF20628">
    <property type="entry name" value="Dyp_perox_C"/>
    <property type="match status" value="1"/>
</dbReference>
<dbReference type="InterPro" id="IPR006314">
    <property type="entry name" value="Dyp_peroxidase"/>
</dbReference>
<dbReference type="NCBIfam" id="TIGR01413">
    <property type="entry name" value="Dyp_perox_fam"/>
    <property type="match status" value="1"/>
</dbReference>
<keyword evidence="9" id="KW-0456">Lyase</keyword>
<dbReference type="Proteomes" id="UP000218439">
    <property type="component" value="Unassembled WGS sequence"/>
</dbReference>
<evidence type="ECO:0000256" key="15">
    <source>
        <dbReference type="RuleBase" id="RU365017"/>
    </source>
</evidence>
<dbReference type="NCBIfam" id="TIGR01412">
    <property type="entry name" value="tat_substr_1"/>
    <property type="match status" value="1"/>
</dbReference>
<dbReference type="GO" id="GO:0004325">
    <property type="term" value="F:ferrochelatase activity"/>
    <property type="evidence" value="ECO:0007669"/>
    <property type="project" value="UniProtKB-EC"/>
</dbReference>
<dbReference type="InterPro" id="IPR006311">
    <property type="entry name" value="TAT_signal"/>
</dbReference>
<dbReference type="InterPro" id="IPR048328">
    <property type="entry name" value="Dyp_perox_C"/>
</dbReference>
<comment type="caution">
    <text evidence="19">The sequence shown here is derived from an EMBL/GenBank/DDBJ whole genome shotgun (WGS) entry which is preliminary data.</text>
</comment>
<evidence type="ECO:0000256" key="13">
    <source>
        <dbReference type="PIRSR" id="PIRSR606313-1"/>
    </source>
</evidence>
<dbReference type="PANTHER" id="PTHR30521:SF4">
    <property type="entry name" value="DEFERROCHELATASE"/>
    <property type="match status" value="1"/>
</dbReference>
<dbReference type="EC" id="1.11.1.-" evidence="15"/>
<feature type="domain" description="Dyp-type peroxidase N-terminal" evidence="17">
    <location>
        <begin position="94"/>
        <end position="244"/>
    </location>
</feature>
<dbReference type="AlphaFoldDB" id="A0A2A2AZR9"/>
<dbReference type="GO" id="GO:0033212">
    <property type="term" value="P:iron import into cell"/>
    <property type="evidence" value="ECO:0007669"/>
    <property type="project" value="InterPro"/>
</dbReference>
<dbReference type="SUPFAM" id="SSF54909">
    <property type="entry name" value="Dimeric alpha+beta barrel"/>
    <property type="match status" value="1"/>
</dbReference>
<dbReference type="Pfam" id="PF04261">
    <property type="entry name" value="Dyp_perox_N"/>
    <property type="match status" value="1"/>
</dbReference>
<dbReference type="PROSITE" id="PS51318">
    <property type="entry name" value="TAT"/>
    <property type="match status" value="1"/>
</dbReference>
<feature type="compositionally biased region" description="Polar residues" evidence="16">
    <location>
        <begin position="1"/>
        <end position="20"/>
    </location>
</feature>